<dbReference type="Pfam" id="PF23296">
    <property type="entry name" value="DUF7079"/>
    <property type="match status" value="1"/>
</dbReference>
<protein>
    <recommendedName>
        <fullName evidence="1">DUF7079 domain-containing protein</fullName>
    </recommendedName>
</protein>
<reference evidence="2" key="1">
    <citation type="submission" date="2019-03" db="EMBL/GenBank/DDBJ databases">
        <authorList>
            <person name="Danneels B."/>
        </authorList>
    </citation>
    <scope>NUCLEOTIDE SEQUENCE</scope>
</reference>
<organism evidence="2">
    <name type="scientific">plant metagenome</name>
    <dbReference type="NCBI Taxonomy" id="1297885"/>
    <lineage>
        <taxon>unclassified sequences</taxon>
        <taxon>metagenomes</taxon>
        <taxon>organismal metagenomes</taxon>
    </lineage>
</organism>
<dbReference type="EMBL" id="CAADIH010000026">
    <property type="protein sequence ID" value="VFR47344.1"/>
    <property type="molecule type" value="Genomic_DNA"/>
</dbReference>
<dbReference type="EMBL" id="CAADIE010000031">
    <property type="protein sequence ID" value="VFR47383.1"/>
    <property type="molecule type" value="Genomic_DNA"/>
</dbReference>
<evidence type="ECO:0000313" key="2">
    <source>
        <dbReference type="EMBL" id="VFR47344.1"/>
    </source>
</evidence>
<evidence type="ECO:0000259" key="1">
    <source>
        <dbReference type="Pfam" id="PF23296"/>
    </source>
</evidence>
<dbReference type="AlphaFoldDB" id="A0A484RA04"/>
<gene>
    <name evidence="3" type="ORF">BER1_3572</name>
    <name evidence="2" type="ORF">BER2_3540</name>
</gene>
<feature type="domain" description="DUF7079" evidence="1">
    <location>
        <begin position="5"/>
        <end position="102"/>
    </location>
</feature>
<evidence type="ECO:0000313" key="3">
    <source>
        <dbReference type="EMBL" id="VFR47383.1"/>
    </source>
</evidence>
<name>A0A484RA04_9ZZZZ</name>
<dbReference type="InterPro" id="IPR055507">
    <property type="entry name" value="DUF7079"/>
</dbReference>
<proteinExistence type="predicted"/>
<accession>A0A484RA04</accession>
<sequence length="112" mass="12864">MTPGRLKLWQALSTLFLDTEVGDDDFAYIARVIQETGYSVTDAQSILWGEVYPALVPNLLCVAGEWAGWSDEWLLAHLRVRGRKARRPWGFLAREMEKQWREVLGRLPPGYT</sequence>